<name>A0AA42II14_9GAMM</name>
<evidence type="ECO:0000313" key="2">
    <source>
        <dbReference type="Proteomes" id="UP001161137"/>
    </source>
</evidence>
<dbReference type="Proteomes" id="UP001161137">
    <property type="component" value="Unassembled WGS sequence"/>
</dbReference>
<proteinExistence type="predicted"/>
<accession>A0AA42II14</accession>
<evidence type="ECO:0000313" key="1">
    <source>
        <dbReference type="EMBL" id="MDH0699939.1"/>
    </source>
</evidence>
<protein>
    <submittedName>
        <fullName evidence="1">Uncharacterized protein</fullName>
    </submittedName>
</protein>
<dbReference type="EMBL" id="JAOCDH010000001">
    <property type="protein sequence ID" value="MDH0699939.1"/>
    <property type="molecule type" value="Genomic_DNA"/>
</dbReference>
<dbReference type="RefSeq" id="WP_196456464.1">
    <property type="nucleotide sequence ID" value="NZ_JACFYY010000001.1"/>
</dbReference>
<organism evidence="1 2">
    <name type="scientific">Ectopseudomonas toyotomiensis</name>
    <dbReference type="NCBI Taxonomy" id="554344"/>
    <lineage>
        <taxon>Bacteria</taxon>
        <taxon>Pseudomonadati</taxon>
        <taxon>Pseudomonadota</taxon>
        <taxon>Gammaproteobacteria</taxon>
        <taxon>Pseudomonadales</taxon>
        <taxon>Pseudomonadaceae</taxon>
        <taxon>Ectopseudomonas</taxon>
    </lineage>
</organism>
<reference evidence="1" key="1">
    <citation type="submission" date="2022-09" db="EMBL/GenBank/DDBJ databases">
        <title>Intensive care unit water sources are persistently colonized with multi-drug resistant bacteria and are the site of extensive horizontal gene transfer of antibiotic resistance genes.</title>
        <authorList>
            <person name="Diorio-Toth L."/>
        </authorList>
    </citation>
    <scope>NUCLEOTIDE SEQUENCE</scope>
    <source>
        <strain evidence="1">GD03863</strain>
    </source>
</reference>
<comment type="caution">
    <text evidence="1">The sequence shown here is derived from an EMBL/GenBank/DDBJ whole genome shotgun (WGS) entry which is preliminary data.</text>
</comment>
<sequence length="69" mass="7541">MSMSQSHAVKLINAQAAGITLARAVELLDEARRFVGQSSSVRAMDLSQEILAFTARYRQTVDSDDSPQT</sequence>
<gene>
    <name evidence="1" type="ORF">N5D41_00370</name>
</gene>
<dbReference type="AlphaFoldDB" id="A0AA42II14"/>